<dbReference type="PANTHER" id="PTHR10870">
    <property type="entry name" value="CELL CYCLE CHECKPOINT PROTEIN RAD1"/>
    <property type="match status" value="1"/>
</dbReference>
<dbReference type="InterPro" id="IPR003021">
    <property type="entry name" value="Rad1_Rec1_Rad17"/>
</dbReference>
<keyword evidence="3" id="KW-0227">DNA damage</keyword>
<dbReference type="AlphaFoldDB" id="A0A182J7Q1"/>
<keyword evidence="5" id="KW-0539">Nucleus</keyword>
<protein>
    <recommendedName>
        <fullName evidence="7">Checkpoint protein</fullName>
    </recommendedName>
</protein>
<comment type="subcellular location">
    <subcellularLocation>
        <location evidence="1">Nucleus</location>
    </subcellularLocation>
</comment>
<dbReference type="PRINTS" id="PR01245">
    <property type="entry name" value="RAD1REC1"/>
</dbReference>
<proteinExistence type="inferred from homology"/>
<dbReference type="STRING" id="41427.A0A182J7Q1"/>
<evidence type="ECO:0000256" key="1">
    <source>
        <dbReference type="ARBA" id="ARBA00004123"/>
    </source>
</evidence>
<dbReference type="Gene3D" id="3.70.10.10">
    <property type="match status" value="1"/>
</dbReference>
<dbReference type="SUPFAM" id="SSF55979">
    <property type="entry name" value="DNA clamp"/>
    <property type="match status" value="1"/>
</dbReference>
<evidence type="ECO:0000256" key="2">
    <source>
        <dbReference type="ARBA" id="ARBA00010991"/>
    </source>
</evidence>
<dbReference type="EnsemblMetazoa" id="AATE012940-RA">
    <property type="protein sequence ID" value="AATE012940-PA.1"/>
    <property type="gene ID" value="AATE012940"/>
</dbReference>
<evidence type="ECO:0008006" key="7">
    <source>
        <dbReference type="Google" id="ProtNLM"/>
    </source>
</evidence>
<evidence type="ECO:0000256" key="3">
    <source>
        <dbReference type="ARBA" id="ARBA00022763"/>
    </source>
</evidence>
<dbReference type="CDD" id="cd00577">
    <property type="entry name" value="PCNA"/>
    <property type="match status" value="1"/>
</dbReference>
<dbReference type="InterPro" id="IPR046938">
    <property type="entry name" value="DNA_clamp_sf"/>
</dbReference>
<keyword evidence="4" id="KW-0234">DNA repair</keyword>
<dbReference type="Pfam" id="PF02144">
    <property type="entry name" value="Rad1"/>
    <property type="match status" value="1"/>
</dbReference>
<dbReference type="FunFam" id="3.70.10.10:FF:000029">
    <property type="entry name" value="DNA damage checkpoint control protein rad1"/>
    <property type="match status" value="1"/>
</dbReference>
<dbReference type="GO" id="GO:0000077">
    <property type="term" value="P:DNA damage checkpoint signaling"/>
    <property type="evidence" value="ECO:0007669"/>
    <property type="project" value="InterPro"/>
</dbReference>
<name>A0A182J7Q1_ANOAO</name>
<accession>A0A182J7Q1</accession>
<dbReference type="GO" id="GO:0030896">
    <property type="term" value="C:checkpoint clamp complex"/>
    <property type="evidence" value="ECO:0007669"/>
    <property type="project" value="TreeGrafter"/>
</dbReference>
<evidence type="ECO:0000256" key="5">
    <source>
        <dbReference type="ARBA" id="ARBA00023242"/>
    </source>
</evidence>
<dbReference type="PRINTS" id="PR01246">
    <property type="entry name" value="RAD1REPAIR"/>
</dbReference>
<dbReference type="InterPro" id="IPR003011">
    <property type="entry name" value="Cell_cycle_checkpoint_Rad1"/>
</dbReference>
<reference evidence="6" key="1">
    <citation type="submission" date="2022-08" db="UniProtKB">
        <authorList>
            <consortium name="EnsemblMetazoa"/>
        </authorList>
    </citation>
    <scope>IDENTIFICATION</scope>
    <source>
        <strain evidence="6">EBRO</strain>
    </source>
</reference>
<dbReference type="GO" id="GO:0006281">
    <property type="term" value="P:DNA repair"/>
    <property type="evidence" value="ECO:0007669"/>
    <property type="project" value="UniProtKB-KW"/>
</dbReference>
<evidence type="ECO:0000313" key="6">
    <source>
        <dbReference type="EnsemblMetazoa" id="AATE012940-PA.1"/>
    </source>
</evidence>
<dbReference type="VEuPathDB" id="VectorBase:AATE012940"/>
<evidence type="ECO:0000256" key="4">
    <source>
        <dbReference type="ARBA" id="ARBA00023204"/>
    </source>
</evidence>
<sequence length="311" mass="34781">MLKTKRLFSKGIILNPKMVTQSQFSQIQFQAVLNNFSMLYNVLKAISFADNAMVYLTNDGIQVTVEDAKSIQASAYITRACFSEFNLNPPGNAKATGGSVNEPNIPFGLNLKVFTDCLSMFISGDYDSSLKMLQKGSGAPLIVILEQHGDDNLVTECSVRTMDPFDCMELDVEDEEQIVSKINVKGMNFFLLLSEMDRNCDDIEVIISPDAPHMKLQTFGELHSEASVEITNSSDMLIAFSCTQASRHRYKFQHLKLAMRTLALSSKVALRTNNEGLLELQVMIDNNDSSHMFVKYFILPLMSQSDDTTFN</sequence>
<comment type="similarity">
    <text evidence="2">Belongs to the rad1 family.</text>
</comment>
<dbReference type="PANTHER" id="PTHR10870:SF0">
    <property type="entry name" value="CELL CYCLE CHECKPOINT PROTEIN RAD1"/>
    <property type="match status" value="1"/>
</dbReference>
<organism evidence="6">
    <name type="scientific">Anopheles atroparvus</name>
    <name type="common">European mosquito</name>
    <dbReference type="NCBI Taxonomy" id="41427"/>
    <lineage>
        <taxon>Eukaryota</taxon>
        <taxon>Metazoa</taxon>
        <taxon>Ecdysozoa</taxon>
        <taxon>Arthropoda</taxon>
        <taxon>Hexapoda</taxon>
        <taxon>Insecta</taxon>
        <taxon>Pterygota</taxon>
        <taxon>Neoptera</taxon>
        <taxon>Endopterygota</taxon>
        <taxon>Diptera</taxon>
        <taxon>Nematocera</taxon>
        <taxon>Culicoidea</taxon>
        <taxon>Culicidae</taxon>
        <taxon>Anophelinae</taxon>
        <taxon>Anopheles</taxon>
    </lineage>
</organism>